<evidence type="ECO:0000313" key="2">
    <source>
        <dbReference type="EMBL" id="MBL4916656.1"/>
    </source>
</evidence>
<reference evidence="2" key="1">
    <citation type="submission" date="2021-01" db="EMBL/GenBank/DDBJ databases">
        <title>Tabrizicola alba sp. nov. a motile alkaliphilic bacterium isolated from a soda lake.</title>
        <authorList>
            <person name="Szuroczki S."/>
            <person name="Abbaszade G."/>
            <person name="Schumann P."/>
            <person name="Toth E."/>
        </authorList>
    </citation>
    <scope>NUCLEOTIDE SEQUENCE</scope>
    <source>
        <strain evidence="2">DMG-N-6</strain>
    </source>
</reference>
<dbReference type="InterPro" id="IPR036237">
    <property type="entry name" value="Xyl_isomerase-like_sf"/>
</dbReference>
<dbReference type="Gene3D" id="3.20.20.150">
    <property type="entry name" value="Divalent-metal-dependent TIM barrel enzymes"/>
    <property type="match status" value="1"/>
</dbReference>
<feature type="domain" description="Xylose isomerase-like TIM barrel" evidence="1">
    <location>
        <begin position="19"/>
        <end position="258"/>
    </location>
</feature>
<evidence type="ECO:0000259" key="1">
    <source>
        <dbReference type="Pfam" id="PF01261"/>
    </source>
</evidence>
<keyword evidence="3" id="KW-1185">Reference proteome</keyword>
<dbReference type="InterPro" id="IPR013022">
    <property type="entry name" value="Xyl_isomerase-like_TIM-brl"/>
</dbReference>
<dbReference type="RefSeq" id="WP_202687480.1">
    <property type="nucleotide sequence ID" value="NZ_JAESVN010000002.1"/>
</dbReference>
<dbReference type="AlphaFoldDB" id="A0A8K0V973"/>
<evidence type="ECO:0000313" key="3">
    <source>
        <dbReference type="Proteomes" id="UP000648908"/>
    </source>
</evidence>
<dbReference type="Proteomes" id="UP000648908">
    <property type="component" value="Unassembled WGS sequence"/>
</dbReference>
<dbReference type="SUPFAM" id="SSF51658">
    <property type="entry name" value="Xylose isomerase-like"/>
    <property type="match status" value="1"/>
</dbReference>
<dbReference type="InterPro" id="IPR050312">
    <property type="entry name" value="IolE/XylAMocC-like"/>
</dbReference>
<dbReference type="Pfam" id="PF01261">
    <property type="entry name" value="AP_endonuc_2"/>
    <property type="match status" value="1"/>
</dbReference>
<dbReference type="PANTHER" id="PTHR12110:SF48">
    <property type="entry name" value="BLL3656 PROTEIN"/>
    <property type="match status" value="1"/>
</dbReference>
<gene>
    <name evidence="2" type="ORF">JL811_05425</name>
</gene>
<organism evidence="2 3">
    <name type="scientific">Szabonella alba</name>
    <dbReference type="NCBI Taxonomy" id="2804194"/>
    <lineage>
        <taxon>Bacteria</taxon>
        <taxon>Pseudomonadati</taxon>
        <taxon>Pseudomonadota</taxon>
        <taxon>Alphaproteobacteria</taxon>
        <taxon>Rhodobacterales</taxon>
        <taxon>Paracoccaceae</taxon>
        <taxon>Szabonella</taxon>
    </lineage>
</organism>
<comment type="caution">
    <text evidence="2">The sequence shown here is derived from an EMBL/GenBank/DDBJ whole genome shotgun (WGS) entry which is preliminary data.</text>
</comment>
<dbReference type="EMBL" id="JAESVN010000002">
    <property type="protein sequence ID" value="MBL4916656.1"/>
    <property type="molecule type" value="Genomic_DNA"/>
</dbReference>
<proteinExistence type="predicted"/>
<sequence length="267" mass="28662">MKFALNQMTAPYLPLPAFLDLARDLGCAGVELRNDLDGFGRPVFDGQAPGQVQAMLRDRGLRLLGLSQVYPFNCWDAARAAEVATLIGLAQRAGAESISLIPRNDGAPGDLRPALEGCQPLLEKAGMVALVEPLGFARSSLRQKSELVEQIGALGMGAQFRIVHDTFHHHLAGGGPLYATETGLVHVSGVVHPDLPVDGMEDHHRVLVDGRDRLDNAGQIAALIRAGYDGEFSYECFAPGIQALSEPLPALRRSFDHLSRAVAERTG</sequence>
<name>A0A8K0V973_9RHOB</name>
<protein>
    <submittedName>
        <fullName evidence="2">TIM barrel protein</fullName>
    </submittedName>
</protein>
<dbReference type="PANTHER" id="PTHR12110">
    <property type="entry name" value="HYDROXYPYRUVATE ISOMERASE"/>
    <property type="match status" value="1"/>
</dbReference>
<accession>A0A8K0V973</accession>